<dbReference type="Proteomes" id="UP000266861">
    <property type="component" value="Unassembled WGS sequence"/>
</dbReference>
<sequence length="133" mass="15716">MSNFNTLLANINRNYMHPPPEIDEVLNFFNSKKPMRDHKRCHAYKIFRYSVAKECNRIGEFNAILIGRATNHLWKNSTILEKSEYCDLAQRECNRIGEFNAILIGRATNHLWKNSTILEKSEYCDLAQRVKFY</sequence>
<dbReference type="AlphaFoldDB" id="A0A397JQW1"/>
<accession>A0A397JQW1</accession>
<name>A0A397JQW1_9GLOM</name>
<dbReference type="EMBL" id="PQFF01000041">
    <property type="protein sequence ID" value="RHZ86870.1"/>
    <property type="molecule type" value="Genomic_DNA"/>
</dbReference>
<evidence type="ECO:0000313" key="2">
    <source>
        <dbReference type="Proteomes" id="UP000266861"/>
    </source>
</evidence>
<protein>
    <recommendedName>
        <fullName evidence="3">HMG box domain-containing protein</fullName>
    </recommendedName>
</protein>
<proteinExistence type="predicted"/>
<evidence type="ECO:0000313" key="1">
    <source>
        <dbReference type="EMBL" id="RHZ86870.1"/>
    </source>
</evidence>
<keyword evidence="2" id="KW-1185">Reference proteome</keyword>
<comment type="caution">
    <text evidence="1">The sequence shown here is derived from an EMBL/GenBank/DDBJ whole genome shotgun (WGS) entry which is preliminary data.</text>
</comment>
<organism evidence="1 2">
    <name type="scientific">Diversispora epigaea</name>
    <dbReference type="NCBI Taxonomy" id="1348612"/>
    <lineage>
        <taxon>Eukaryota</taxon>
        <taxon>Fungi</taxon>
        <taxon>Fungi incertae sedis</taxon>
        <taxon>Mucoromycota</taxon>
        <taxon>Glomeromycotina</taxon>
        <taxon>Glomeromycetes</taxon>
        <taxon>Diversisporales</taxon>
        <taxon>Diversisporaceae</taxon>
        <taxon>Diversispora</taxon>
    </lineage>
</organism>
<reference evidence="1 2" key="1">
    <citation type="submission" date="2018-08" db="EMBL/GenBank/DDBJ databases">
        <title>Genome and evolution of the arbuscular mycorrhizal fungus Diversispora epigaea (formerly Glomus versiforme) and its bacterial endosymbionts.</title>
        <authorList>
            <person name="Sun X."/>
            <person name="Fei Z."/>
            <person name="Harrison M."/>
        </authorList>
    </citation>
    <scope>NUCLEOTIDE SEQUENCE [LARGE SCALE GENOMIC DNA]</scope>
    <source>
        <strain evidence="1 2">IT104</strain>
    </source>
</reference>
<dbReference type="OrthoDB" id="2370836at2759"/>
<evidence type="ECO:0008006" key="3">
    <source>
        <dbReference type="Google" id="ProtNLM"/>
    </source>
</evidence>
<gene>
    <name evidence="1" type="ORF">Glove_43g90</name>
</gene>